<evidence type="ECO:0000256" key="2">
    <source>
        <dbReference type="SAM" id="SignalP"/>
    </source>
</evidence>
<protein>
    <submittedName>
        <fullName evidence="3">Uncharacterized protein</fullName>
    </submittedName>
</protein>
<feature type="signal peptide" evidence="2">
    <location>
        <begin position="1"/>
        <end position="19"/>
    </location>
</feature>
<dbReference type="EMBL" id="JAPTMU010000274">
    <property type="protein sequence ID" value="KAJ4919592.1"/>
    <property type="molecule type" value="Genomic_DNA"/>
</dbReference>
<feature type="compositionally biased region" description="Basic and acidic residues" evidence="1">
    <location>
        <begin position="323"/>
        <end position="332"/>
    </location>
</feature>
<sequence length="370" mass="40678">MAGRLLFVILISLLPPTLTVNPPVIRETDSVTLHCQTPPSVSVSQCYFYILSGGTRVFPCLKTLTGTELLLMSQQSSPAQVQVKCFYRDMTQSPESDVSSIFIHNLRPPTLTVNPPVIRETDSVTLHCQTPPSVSVSQCYFYTLSGGTRVFPCLKTLTGTELLLMSQQRSSAEVQVKCFYIVKYGDVNSPSPHSDPSSITIHTLLPPTLTVNPPVITETDSVTLHCQTPPSVSVSQCYFYTLSGGTRVFPCLKTLTGTELLLMSQQRSSAEVQVKCFYIVKYGDVNSPSPHSDPSSITIHNIVEKERSKISAFTTPPGMTKDVLPRGPEKPSRQATQNEDSDIYHVYSTISEEPPPSALNNMVYSTLQAY</sequence>
<feature type="chain" id="PRO_5042000502" evidence="2">
    <location>
        <begin position="20"/>
        <end position="370"/>
    </location>
</feature>
<dbReference type="Proteomes" id="UP001219934">
    <property type="component" value="Unassembled WGS sequence"/>
</dbReference>
<keyword evidence="4" id="KW-1185">Reference proteome</keyword>
<reference evidence="3" key="1">
    <citation type="submission" date="2022-11" db="EMBL/GenBank/DDBJ databases">
        <title>Chromosome-level genome of Pogonophryne albipinna.</title>
        <authorList>
            <person name="Jo E."/>
        </authorList>
    </citation>
    <scope>NUCLEOTIDE SEQUENCE</scope>
    <source>
        <strain evidence="3">SGF0006</strain>
        <tissue evidence="3">Muscle</tissue>
    </source>
</reference>
<proteinExistence type="predicted"/>
<dbReference type="AlphaFoldDB" id="A0AAD6A7D3"/>
<comment type="caution">
    <text evidence="3">The sequence shown here is derived from an EMBL/GenBank/DDBJ whole genome shotgun (WGS) entry which is preliminary data.</text>
</comment>
<gene>
    <name evidence="3" type="ORF">JOQ06_027674</name>
</gene>
<evidence type="ECO:0000313" key="4">
    <source>
        <dbReference type="Proteomes" id="UP001219934"/>
    </source>
</evidence>
<keyword evidence="2" id="KW-0732">Signal</keyword>
<name>A0AAD6A7D3_9TELE</name>
<organism evidence="3 4">
    <name type="scientific">Pogonophryne albipinna</name>
    <dbReference type="NCBI Taxonomy" id="1090488"/>
    <lineage>
        <taxon>Eukaryota</taxon>
        <taxon>Metazoa</taxon>
        <taxon>Chordata</taxon>
        <taxon>Craniata</taxon>
        <taxon>Vertebrata</taxon>
        <taxon>Euteleostomi</taxon>
        <taxon>Actinopterygii</taxon>
        <taxon>Neopterygii</taxon>
        <taxon>Teleostei</taxon>
        <taxon>Neoteleostei</taxon>
        <taxon>Acanthomorphata</taxon>
        <taxon>Eupercaria</taxon>
        <taxon>Perciformes</taxon>
        <taxon>Notothenioidei</taxon>
        <taxon>Pogonophryne</taxon>
    </lineage>
</organism>
<evidence type="ECO:0000313" key="3">
    <source>
        <dbReference type="EMBL" id="KAJ4919592.1"/>
    </source>
</evidence>
<feature type="region of interest" description="Disordered" evidence="1">
    <location>
        <begin position="314"/>
        <end position="341"/>
    </location>
</feature>
<evidence type="ECO:0000256" key="1">
    <source>
        <dbReference type="SAM" id="MobiDB-lite"/>
    </source>
</evidence>
<accession>A0AAD6A7D3</accession>